<sequence>MERLLLRTNVIVNITGDRKALTAATSGPGGEAMKALLDALPEGSGSFRLLRRETPQDCNATSRWAQDALEKGHFSGAKQVAVVVPAAVSDMCLSVPIGPIGTKWSGADLVGAAYLEGTFLWDKVREQQGAYGAWALISAAGVFSLLSFSDPEILLTLEALRSTPAVAQTWAEQADDIEILEAIFPAISLLDRPEKLSAKGLTSFWRWIKGETHDYMNEFRRQIITMTKGDIKKFADKLKDALRPNMQSITLIGSEAVAMAVRESGEPLEIIRAN</sequence>
<reference evidence="2 3" key="1">
    <citation type="journal article" date="2016" name="BMC Genomics">
        <title>Comparative genomics reveals Cyclospora cayetanensis possesses coccidia-like metabolism and invasion components but unique surface antigens.</title>
        <authorList>
            <person name="Liu S."/>
            <person name="Wang L."/>
            <person name="Zheng H."/>
            <person name="Xu Z."/>
            <person name="Roellig D.M."/>
            <person name="Li N."/>
            <person name="Frace M.A."/>
            <person name="Tang K."/>
            <person name="Arrowood M.J."/>
            <person name="Moss D.M."/>
            <person name="Zhang L."/>
            <person name="Feng Y."/>
            <person name="Xiao L."/>
        </authorList>
    </citation>
    <scope>NUCLEOTIDE SEQUENCE [LARGE SCALE GENOMIC DNA]</scope>
    <source>
        <strain evidence="2 3">CHN_HEN01</strain>
    </source>
</reference>
<dbReference type="PANTHER" id="PTHR43016">
    <property type="entry name" value="PRESEQUENCE PROTEASE"/>
    <property type="match status" value="1"/>
</dbReference>
<dbReference type="AlphaFoldDB" id="A0A1D3D0L4"/>
<dbReference type="GO" id="GO:0006508">
    <property type="term" value="P:proteolysis"/>
    <property type="evidence" value="ECO:0007669"/>
    <property type="project" value="UniProtKB-KW"/>
</dbReference>
<dbReference type="InParanoid" id="A0A1D3D0L4"/>
<feature type="domain" description="Presequence protease mitochondrial-type C-terminal" evidence="1">
    <location>
        <begin position="81"/>
        <end position="250"/>
    </location>
</feature>
<comment type="caution">
    <text evidence="2">The sequence shown here is derived from an EMBL/GenBank/DDBJ whole genome shotgun (WGS) entry which is preliminary data.</text>
</comment>
<dbReference type="InterPro" id="IPR011249">
    <property type="entry name" value="Metalloenz_LuxS/M16"/>
</dbReference>
<gene>
    <name evidence="2" type="ORF">cyc_08593</name>
</gene>
<dbReference type="Pfam" id="PF22516">
    <property type="entry name" value="PreP_C"/>
    <property type="match status" value="1"/>
</dbReference>
<organism evidence="2 3">
    <name type="scientific">Cyclospora cayetanensis</name>
    <dbReference type="NCBI Taxonomy" id="88456"/>
    <lineage>
        <taxon>Eukaryota</taxon>
        <taxon>Sar</taxon>
        <taxon>Alveolata</taxon>
        <taxon>Apicomplexa</taxon>
        <taxon>Conoidasida</taxon>
        <taxon>Coccidia</taxon>
        <taxon>Eucoccidiorida</taxon>
        <taxon>Eimeriorina</taxon>
        <taxon>Eimeriidae</taxon>
        <taxon>Cyclospora</taxon>
    </lineage>
</organism>
<evidence type="ECO:0000313" key="3">
    <source>
        <dbReference type="Proteomes" id="UP000095192"/>
    </source>
</evidence>
<accession>A0A1D3D0L4</accession>
<dbReference type="GO" id="GO:0046872">
    <property type="term" value="F:metal ion binding"/>
    <property type="evidence" value="ECO:0007669"/>
    <property type="project" value="InterPro"/>
</dbReference>
<keyword evidence="3" id="KW-1185">Reference proteome</keyword>
<dbReference type="GO" id="GO:0008233">
    <property type="term" value="F:peptidase activity"/>
    <property type="evidence" value="ECO:0007669"/>
    <property type="project" value="UniProtKB-KW"/>
</dbReference>
<dbReference type="VEuPathDB" id="ToxoDB:LOC34624271"/>
<keyword evidence="2" id="KW-0645">Protease</keyword>
<dbReference type="VEuPathDB" id="ToxoDB:cyc_08593"/>
<keyword evidence="2" id="KW-0378">Hydrolase</keyword>
<evidence type="ECO:0000259" key="1">
    <source>
        <dbReference type="Pfam" id="PF22516"/>
    </source>
</evidence>
<name>A0A1D3D0L4_9EIME</name>
<evidence type="ECO:0000313" key="2">
    <source>
        <dbReference type="EMBL" id="OEH76994.1"/>
    </source>
</evidence>
<proteinExistence type="predicted"/>
<dbReference type="Gene3D" id="3.30.830.10">
    <property type="entry name" value="Metalloenzyme, LuxS/M16 peptidase-like"/>
    <property type="match status" value="1"/>
</dbReference>
<dbReference type="EMBL" id="JROU02001250">
    <property type="protein sequence ID" value="OEH76994.1"/>
    <property type="molecule type" value="Genomic_DNA"/>
</dbReference>
<dbReference type="SUPFAM" id="SSF63411">
    <property type="entry name" value="LuxS/MPP-like metallohydrolase"/>
    <property type="match status" value="1"/>
</dbReference>
<dbReference type="Proteomes" id="UP000095192">
    <property type="component" value="Unassembled WGS sequence"/>
</dbReference>
<dbReference type="PANTHER" id="PTHR43016:SF13">
    <property type="entry name" value="PRESEQUENCE PROTEASE, MITOCHONDRIAL"/>
    <property type="match status" value="1"/>
</dbReference>
<dbReference type="InterPro" id="IPR055130">
    <property type="entry name" value="PreP_C"/>
</dbReference>
<protein>
    <submittedName>
        <fullName evidence="2">Mitochondrial presequence protease related protein</fullName>
    </submittedName>
</protein>